<evidence type="ECO:0000256" key="4">
    <source>
        <dbReference type="ARBA" id="ARBA00022618"/>
    </source>
</evidence>
<dbReference type="InterPro" id="IPR005311">
    <property type="entry name" value="PBP_dimer"/>
</dbReference>
<dbReference type="GO" id="GO:0005886">
    <property type="term" value="C:plasma membrane"/>
    <property type="evidence" value="ECO:0007669"/>
    <property type="project" value="UniProtKB-SubCell"/>
</dbReference>
<keyword evidence="3" id="KW-1003">Cell membrane</keyword>
<evidence type="ECO:0000256" key="2">
    <source>
        <dbReference type="ARBA" id="ARBA00007171"/>
    </source>
</evidence>
<keyword evidence="6" id="KW-0677">Repeat</keyword>
<evidence type="ECO:0000313" key="18">
    <source>
        <dbReference type="EMBL" id="SEM12467.1"/>
    </source>
</evidence>
<keyword evidence="11" id="KW-0046">Antibiotic resistance</keyword>
<dbReference type="GO" id="GO:0008658">
    <property type="term" value="F:penicillin binding"/>
    <property type="evidence" value="ECO:0007669"/>
    <property type="project" value="InterPro"/>
</dbReference>
<dbReference type="GO" id="GO:0051301">
    <property type="term" value="P:cell division"/>
    <property type="evidence" value="ECO:0007669"/>
    <property type="project" value="UniProtKB-KW"/>
</dbReference>
<keyword evidence="9 15" id="KW-1133">Transmembrane helix</keyword>
<dbReference type="SMART" id="SM00740">
    <property type="entry name" value="PASTA"/>
    <property type="match status" value="2"/>
</dbReference>
<comment type="function">
    <text evidence="14">A transpeptidase that forms peptide cross-links between adjacent glycan strands in cell wall peptidoglycan (PG). Part of the divisome machinery that synthesizes the septal cross wall. Beta-lactams inactivate the PBPs by acylating an essential serine residue in the active site of these proteins.</text>
</comment>
<keyword evidence="4" id="KW-0132">Cell division</keyword>
<accession>A0A1H7VUI0</accession>
<dbReference type="GO" id="GO:0071555">
    <property type="term" value="P:cell wall organization"/>
    <property type="evidence" value="ECO:0007669"/>
    <property type="project" value="UniProtKB-KW"/>
</dbReference>
<evidence type="ECO:0000256" key="12">
    <source>
        <dbReference type="ARBA" id="ARBA00023306"/>
    </source>
</evidence>
<sequence length="724" mass="80967">MKQIKRKIKESNPFRNRKYIAIMLYIFCFILFFGVFSRFAWIMVTGEINGENLVSNVHKLYTRNNTLQAKRGTIYDSSGNPIAMDANSYKMIAVLTDEWSTPKRPIHVQEPKAVAEVLAKHLSMSEEDLLDRLTMDNSQVEFGSIGRNLTYEIVSAIEEDLKKEELTGITFEEKKSRLYPNGIFASHTIGLAQRENGEQESQSLKGVLGLEKEFDEILSGEDGWIEYQRDRFGYVIPNQEIEEVLPTDGNDIHLTLDRRMQIYLESIVEDVNEEHSPEVLTATLMHAKTGEILATTQRPTFNGTTKVGIDQTWQNYLTEYTFDPGSTMKVMTLAAAIEEGTFRPYDYYKSGKIQVGGGTVHDVKPEGWGYISYLEGLARSSNVAFVHQVQEMGFETWKQYLDSYGFGQKTGISLPNEYSGSNPYGGDLQRINTSFGQGISVTPVQMLRAFSSITNGGKMVEPHLVKEIIDKETGEEKVFEPEGTPTLISKKTADQTLEYLTETVYSDVGTARGYAVEGFEIAAKTGTAQMIGEDGRYLSGDSNYVYSVVGMGPVEDPELIFYVTVQQPELNGAGHGSHVVQKVFNPVMKRALEYYSSEETEMDFEEESEVMANVIQKNTQAVIDNFNTTGREISIIGSGDTIVQQHPIQNAELKESDRIMLMTNGAMTLPDLTGWSKSDVLKLSELTGIAVTFEGEGFVNSQTLPPQSFIESETKLTVTLSPNE</sequence>
<evidence type="ECO:0000256" key="15">
    <source>
        <dbReference type="SAM" id="Phobius"/>
    </source>
</evidence>
<dbReference type="SUPFAM" id="SSF54184">
    <property type="entry name" value="Penicillin-binding protein 2x (pbp-2x), c-terminal domain"/>
    <property type="match status" value="2"/>
</dbReference>
<dbReference type="CDD" id="cd06575">
    <property type="entry name" value="PASTA_Pbp2x-like_2"/>
    <property type="match status" value="1"/>
</dbReference>
<reference evidence="17 20" key="2">
    <citation type="submission" date="2019-07" db="EMBL/GenBank/DDBJ databases">
        <title>Whole genome shotgun sequence of Alkalibacterium putridalgicola NBRC 103243.</title>
        <authorList>
            <person name="Hosoyama A."/>
            <person name="Uohara A."/>
            <person name="Ohji S."/>
            <person name="Ichikawa N."/>
        </authorList>
    </citation>
    <scope>NUCLEOTIDE SEQUENCE [LARGE SCALE GENOMIC DNA]</scope>
    <source>
        <strain evidence="17 20">NBRC 103243</strain>
    </source>
</reference>
<dbReference type="GO" id="GO:0008360">
    <property type="term" value="P:regulation of cell shape"/>
    <property type="evidence" value="ECO:0007669"/>
    <property type="project" value="UniProtKB-KW"/>
</dbReference>
<dbReference type="AlphaFoldDB" id="A0A1H7VUI0"/>
<keyword evidence="5 15" id="KW-0812">Transmembrane</keyword>
<dbReference type="Pfam" id="PF03717">
    <property type="entry name" value="PBP_dimer"/>
    <property type="match status" value="1"/>
</dbReference>
<reference evidence="18 19" key="1">
    <citation type="submission" date="2016-10" db="EMBL/GenBank/DDBJ databases">
        <authorList>
            <person name="de Groot N.N."/>
        </authorList>
    </citation>
    <scope>NUCLEOTIDE SEQUENCE [LARGE SCALE GENOMIC DNA]</scope>
    <source>
        <strain evidence="18 19">DSM 19182</strain>
    </source>
</reference>
<comment type="subcellular location">
    <subcellularLocation>
        <location evidence="1">Cell membrane</location>
        <topology evidence="1">Single-pass membrane protein</topology>
    </subcellularLocation>
</comment>
<dbReference type="InterPro" id="IPR036138">
    <property type="entry name" value="PBP_dimer_sf"/>
</dbReference>
<dbReference type="GO" id="GO:0046677">
    <property type="term" value="P:response to antibiotic"/>
    <property type="evidence" value="ECO:0007669"/>
    <property type="project" value="UniProtKB-KW"/>
</dbReference>
<keyword evidence="13" id="KW-0961">Cell wall biogenesis/degradation</keyword>
<dbReference type="InterPro" id="IPR001460">
    <property type="entry name" value="PCN-bd_Tpept"/>
</dbReference>
<dbReference type="Gene3D" id="3.90.1310.10">
    <property type="entry name" value="Penicillin-binding protein 2a (Domain 2)"/>
    <property type="match status" value="1"/>
</dbReference>
<dbReference type="RefSeq" id="WP_091489081.1">
    <property type="nucleotide sequence ID" value="NZ_BJUX01000025.1"/>
</dbReference>
<keyword evidence="12" id="KW-0131">Cell cycle</keyword>
<name>A0A1H7VUI0_9LACT</name>
<dbReference type="EMBL" id="BJUX01000025">
    <property type="protein sequence ID" value="GEK89889.1"/>
    <property type="molecule type" value="Genomic_DNA"/>
</dbReference>
<evidence type="ECO:0000256" key="7">
    <source>
        <dbReference type="ARBA" id="ARBA00022960"/>
    </source>
</evidence>
<dbReference type="OrthoDB" id="9804124at2"/>
<protein>
    <submittedName>
        <fullName evidence="18">Penicillin-binding protein 2B</fullName>
    </submittedName>
</protein>
<feature type="transmembrane region" description="Helical" evidence="15">
    <location>
        <begin position="20"/>
        <end position="44"/>
    </location>
</feature>
<dbReference type="PROSITE" id="PS51178">
    <property type="entry name" value="PASTA"/>
    <property type="match status" value="1"/>
</dbReference>
<evidence type="ECO:0000256" key="8">
    <source>
        <dbReference type="ARBA" id="ARBA00022984"/>
    </source>
</evidence>
<dbReference type="Pfam" id="PF00905">
    <property type="entry name" value="Transpeptidase"/>
    <property type="match status" value="1"/>
</dbReference>
<dbReference type="InterPro" id="IPR050515">
    <property type="entry name" value="Beta-lactam/transpept"/>
</dbReference>
<evidence type="ECO:0000256" key="13">
    <source>
        <dbReference type="ARBA" id="ARBA00023316"/>
    </source>
</evidence>
<evidence type="ECO:0000256" key="14">
    <source>
        <dbReference type="ARBA" id="ARBA00055980"/>
    </source>
</evidence>
<keyword evidence="7" id="KW-0133">Cell shape</keyword>
<keyword evidence="20" id="KW-1185">Reference proteome</keyword>
<evidence type="ECO:0000256" key="9">
    <source>
        <dbReference type="ARBA" id="ARBA00022989"/>
    </source>
</evidence>
<dbReference type="Proteomes" id="UP000198548">
    <property type="component" value="Unassembled WGS sequence"/>
</dbReference>
<proteinExistence type="inferred from homology"/>
<evidence type="ECO:0000313" key="17">
    <source>
        <dbReference type="EMBL" id="GEK89889.1"/>
    </source>
</evidence>
<evidence type="ECO:0000313" key="19">
    <source>
        <dbReference type="Proteomes" id="UP000198548"/>
    </source>
</evidence>
<dbReference type="Pfam" id="PF03793">
    <property type="entry name" value="PASTA"/>
    <property type="match status" value="1"/>
</dbReference>
<organism evidence="18 19">
    <name type="scientific">Alkalibacterium putridalgicola</name>
    <dbReference type="NCBI Taxonomy" id="426703"/>
    <lineage>
        <taxon>Bacteria</taxon>
        <taxon>Bacillati</taxon>
        <taxon>Bacillota</taxon>
        <taxon>Bacilli</taxon>
        <taxon>Lactobacillales</taxon>
        <taxon>Carnobacteriaceae</taxon>
        <taxon>Alkalibacterium</taxon>
    </lineage>
</organism>
<dbReference type="PANTHER" id="PTHR30627">
    <property type="entry name" value="PEPTIDOGLYCAN D,D-TRANSPEPTIDASE"/>
    <property type="match status" value="1"/>
</dbReference>
<evidence type="ECO:0000256" key="11">
    <source>
        <dbReference type="ARBA" id="ARBA00023251"/>
    </source>
</evidence>
<dbReference type="FunFam" id="3.40.710.10:FF:000095">
    <property type="entry name" value="Penicillin-binding protein 2x"/>
    <property type="match status" value="1"/>
</dbReference>
<dbReference type="InterPro" id="IPR005543">
    <property type="entry name" value="PASTA_dom"/>
</dbReference>
<evidence type="ECO:0000256" key="1">
    <source>
        <dbReference type="ARBA" id="ARBA00004162"/>
    </source>
</evidence>
<comment type="similarity">
    <text evidence="2">Belongs to the transpeptidase family.</text>
</comment>
<dbReference type="Gene3D" id="3.40.710.10">
    <property type="entry name" value="DD-peptidase/beta-lactamase superfamily"/>
    <property type="match status" value="1"/>
</dbReference>
<evidence type="ECO:0000256" key="5">
    <source>
        <dbReference type="ARBA" id="ARBA00022692"/>
    </source>
</evidence>
<evidence type="ECO:0000259" key="16">
    <source>
        <dbReference type="PROSITE" id="PS51178"/>
    </source>
</evidence>
<evidence type="ECO:0000313" key="20">
    <source>
        <dbReference type="Proteomes" id="UP000321425"/>
    </source>
</evidence>
<evidence type="ECO:0000256" key="3">
    <source>
        <dbReference type="ARBA" id="ARBA00022475"/>
    </source>
</evidence>
<dbReference type="InterPro" id="IPR012338">
    <property type="entry name" value="Beta-lactam/transpept-like"/>
</dbReference>
<evidence type="ECO:0000256" key="6">
    <source>
        <dbReference type="ARBA" id="ARBA00022737"/>
    </source>
</evidence>
<dbReference type="Gene3D" id="3.30.70.2110">
    <property type="match status" value="1"/>
</dbReference>
<dbReference type="SUPFAM" id="SSF56519">
    <property type="entry name" value="Penicillin binding protein dimerisation domain"/>
    <property type="match status" value="1"/>
</dbReference>
<dbReference type="EMBL" id="FOBL01000027">
    <property type="protein sequence ID" value="SEM12467.1"/>
    <property type="molecule type" value="Genomic_DNA"/>
</dbReference>
<dbReference type="Gene3D" id="2.20.70.70">
    <property type="match status" value="1"/>
</dbReference>
<evidence type="ECO:0000256" key="10">
    <source>
        <dbReference type="ARBA" id="ARBA00023136"/>
    </source>
</evidence>
<dbReference type="PANTHER" id="PTHR30627:SF26">
    <property type="entry name" value="PENICILLIN-BINDING PROTEIN 2B"/>
    <property type="match status" value="1"/>
</dbReference>
<dbReference type="STRING" id="426703.SAMN04488100_12717"/>
<keyword evidence="8" id="KW-0573">Peptidoglycan synthesis</keyword>
<keyword evidence="10 15" id="KW-0472">Membrane</keyword>
<dbReference type="Proteomes" id="UP000321425">
    <property type="component" value="Unassembled WGS sequence"/>
</dbReference>
<feature type="domain" description="PASTA" evidence="16">
    <location>
        <begin position="663"/>
        <end position="722"/>
    </location>
</feature>
<dbReference type="SUPFAM" id="SSF56601">
    <property type="entry name" value="beta-lactamase/transpeptidase-like"/>
    <property type="match status" value="1"/>
</dbReference>
<gene>
    <name evidence="17" type="primary">pbpB</name>
    <name evidence="17" type="ORF">APU01nite_19280</name>
    <name evidence="18" type="ORF">SAMN04488100_12717</name>
</gene>
<dbReference type="GO" id="GO:0009252">
    <property type="term" value="P:peptidoglycan biosynthetic process"/>
    <property type="evidence" value="ECO:0007669"/>
    <property type="project" value="UniProtKB-KW"/>
</dbReference>